<evidence type="ECO:0000313" key="1">
    <source>
        <dbReference type="EMBL" id="EHQ91395.1"/>
    </source>
</evidence>
<dbReference type="eggNOG" id="ENOG502Z7MZ">
    <property type="taxonomic scope" value="Bacteria"/>
</dbReference>
<dbReference type="EMBL" id="CM001441">
    <property type="protein sequence ID" value="EHQ91395.1"/>
    <property type="molecule type" value="Genomic_DNA"/>
</dbReference>
<proteinExistence type="predicted"/>
<organism evidence="1 2">
    <name type="scientific">Desulfosporosinus youngiae DSM 17734</name>
    <dbReference type="NCBI Taxonomy" id="768710"/>
    <lineage>
        <taxon>Bacteria</taxon>
        <taxon>Bacillati</taxon>
        <taxon>Bacillota</taxon>
        <taxon>Clostridia</taxon>
        <taxon>Eubacteriales</taxon>
        <taxon>Desulfitobacteriaceae</taxon>
        <taxon>Desulfosporosinus</taxon>
    </lineage>
</organism>
<dbReference type="HOGENOM" id="CLU_077613_0_0_9"/>
<reference evidence="1 2" key="1">
    <citation type="submission" date="2011-11" db="EMBL/GenBank/DDBJ databases">
        <title>The Noncontiguous Finished genome of Desulfosporosinus youngiae DSM 17734.</title>
        <authorList>
            <consortium name="US DOE Joint Genome Institute (JGI-PGF)"/>
            <person name="Lucas S."/>
            <person name="Han J."/>
            <person name="Lapidus A."/>
            <person name="Cheng J.-F."/>
            <person name="Goodwin L."/>
            <person name="Pitluck S."/>
            <person name="Peters L."/>
            <person name="Ovchinnikova G."/>
            <person name="Lu M."/>
            <person name="Land M.L."/>
            <person name="Hauser L."/>
            <person name="Pester M."/>
            <person name="Spring S."/>
            <person name="Ollivier B."/>
            <person name="Rattei T."/>
            <person name="Klenk H.-P."/>
            <person name="Wagner M."/>
            <person name="Loy A."/>
            <person name="Woyke T.J."/>
        </authorList>
    </citation>
    <scope>NUCLEOTIDE SEQUENCE [LARGE SCALE GENOMIC DNA]</scope>
    <source>
        <strain evidence="1 2">DSM 17734</strain>
    </source>
</reference>
<dbReference type="OrthoDB" id="370326at2"/>
<gene>
    <name evidence="1" type="ORF">DesyoDRAFT_4441</name>
</gene>
<protein>
    <submittedName>
        <fullName evidence="1">Uncharacterized protein</fullName>
    </submittedName>
</protein>
<keyword evidence="2" id="KW-1185">Reference proteome</keyword>
<accession>H5XYB6</accession>
<dbReference type="STRING" id="768710.DesyoDRAFT_4441"/>
<name>H5XYB6_9FIRM</name>
<dbReference type="RefSeq" id="WP_007786310.1">
    <property type="nucleotide sequence ID" value="NZ_CM001441.1"/>
</dbReference>
<dbReference type="InterPro" id="IPR008930">
    <property type="entry name" value="Terpenoid_cyclase/PrenylTrfase"/>
</dbReference>
<sequence>MTANKVVDWLLQGDAVIQYQTHRDILETDPRHTEALKKRIQFEGWGKQFFNGRHIKINMGRGFYQPKWVNTHYILLDLKNMGISSDIKEIKDTLSAIFRYEKGPDGGINPSNIIKQSDVCINGMVLNYASYFGAKEYYLHSIIDFILLQHMNDGGFNCRLNRKGATHSSLHSTIAVIEGILEYAKNGYTYRLSELQEVERQSREFILQHRLFKSDKTGEIIDTKMLLFSYPLRWRYDVIRALDYFRDAEVPYDPRMQDGIDVLKTQQSMDGTWPMQIRHAGEALFEMEEVGEPSRWNTLRALRIFKYYNVN</sequence>
<dbReference type="SUPFAM" id="SSF48239">
    <property type="entry name" value="Terpenoid cyclases/Protein prenyltransferases"/>
    <property type="match status" value="1"/>
</dbReference>
<dbReference type="Proteomes" id="UP000005104">
    <property type="component" value="Chromosome"/>
</dbReference>
<evidence type="ECO:0000313" key="2">
    <source>
        <dbReference type="Proteomes" id="UP000005104"/>
    </source>
</evidence>
<dbReference type="AlphaFoldDB" id="H5XYB6"/>